<proteinExistence type="predicted"/>
<keyword evidence="2" id="KW-1185">Reference proteome</keyword>
<name>A0ACA9K9U7_9GLOM</name>
<dbReference type="Proteomes" id="UP000789860">
    <property type="component" value="Unassembled WGS sequence"/>
</dbReference>
<reference evidence="1" key="1">
    <citation type="submission" date="2021-06" db="EMBL/GenBank/DDBJ databases">
        <authorList>
            <person name="Kallberg Y."/>
            <person name="Tangrot J."/>
            <person name="Rosling A."/>
        </authorList>
    </citation>
    <scope>NUCLEOTIDE SEQUENCE</scope>
    <source>
        <strain evidence="1">AU212A</strain>
    </source>
</reference>
<sequence>MKDIREVAKKYSKLQQELNNSLQPVKELLNSVFSLQNLKNETFTIINAATIEDIDQLFDAIIKLDQIILKTDKAWKIVKNKTIFKEFFKYCYQSRYYSFSIKKCEKEECTICKSIWLSQEIFSQIYHFSDSISGKNNHYTSLNEVYTQRAKNVGVTIMCSGYTVDYSCSSLFNNAENLFGIAQSFSYSYSNRTISRISDKIESSNSEHREKNFKNLLLNNNESNNLQYSNSKTWEDIDELVELSDNKESNELIKLSDDKESNKLVEFSDDKENDNYLETKSLLNLELLDANKTTIKQLFEKVFINKDSNINILILATQYPLYTEYTQKGVKILTCGKSLKFTICIYKNKKK</sequence>
<dbReference type="EMBL" id="CAJVPM010001187">
    <property type="protein sequence ID" value="CAG8461368.1"/>
    <property type="molecule type" value="Genomic_DNA"/>
</dbReference>
<protein>
    <submittedName>
        <fullName evidence="1">7101_t:CDS:1</fullName>
    </submittedName>
</protein>
<accession>A0ACA9K9U7</accession>
<evidence type="ECO:0000313" key="1">
    <source>
        <dbReference type="EMBL" id="CAG8461368.1"/>
    </source>
</evidence>
<evidence type="ECO:0000313" key="2">
    <source>
        <dbReference type="Proteomes" id="UP000789860"/>
    </source>
</evidence>
<organism evidence="1 2">
    <name type="scientific">Scutellospora calospora</name>
    <dbReference type="NCBI Taxonomy" id="85575"/>
    <lineage>
        <taxon>Eukaryota</taxon>
        <taxon>Fungi</taxon>
        <taxon>Fungi incertae sedis</taxon>
        <taxon>Mucoromycota</taxon>
        <taxon>Glomeromycotina</taxon>
        <taxon>Glomeromycetes</taxon>
        <taxon>Diversisporales</taxon>
        <taxon>Gigasporaceae</taxon>
        <taxon>Scutellospora</taxon>
    </lineage>
</organism>
<gene>
    <name evidence="1" type="ORF">SCALOS_LOCUS1629</name>
</gene>
<comment type="caution">
    <text evidence="1">The sequence shown here is derived from an EMBL/GenBank/DDBJ whole genome shotgun (WGS) entry which is preliminary data.</text>
</comment>